<sequence>MFLVSARDMRTTLPRRLWSPFLLLLLSFLVLFLLPPVSSIKPPINNSIEMSNINDRLKELDIALKDPPAPKGNYCLAVRTGNPLHLSGHLPQKQDGRSIWTGKVGTDLTVEEGYESAKCCAIQLLATLSQFLQGDWSRVVRVVKLVGFVQCADSFHQQPAVINGASDLFVKVFGDQVGMHARSAVGTNALPLNIATEVECIVEIKD</sequence>
<organism evidence="3 4">
    <name type="scientific">Seminavis robusta</name>
    <dbReference type="NCBI Taxonomy" id="568900"/>
    <lineage>
        <taxon>Eukaryota</taxon>
        <taxon>Sar</taxon>
        <taxon>Stramenopiles</taxon>
        <taxon>Ochrophyta</taxon>
        <taxon>Bacillariophyta</taxon>
        <taxon>Bacillariophyceae</taxon>
        <taxon>Bacillariophycidae</taxon>
        <taxon>Naviculales</taxon>
        <taxon>Naviculaceae</taxon>
        <taxon>Seminavis</taxon>
    </lineage>
</organism>
<feature type="chain" id="PRO_5040429660" evidence="1">
    <location>
        <begin position="40"/>
        <end position="206"/>
    </location>
</feature>
<reference evidence="3" key="1">
    <citation type="submission" date="2020-06" db="EMBL/GenBank/DDBJ databases">
        <authorList>
            <consortium name="Plant Systems Biology data submission"/>
        </authorList>
    </citation>
    <scope>NUCLEOTIDE SEQUENCE</scope>
    <source>
        <strain evidence="3">D6</strain>
    </source>
</reference>
<feature type="signal peptide" evidence="1">
    <location>
        <begin position="1"/>
        <end position="39"/>
    </location>
</feature>
<dbReference type="InterPro" id="IPR035959">
    <property type="entry name" value="RutC-like_sf"/>
</dbReference>
<dbReference type="InterPro" id="IPR013813">
    <property type="entry name" value="Endoribo_LPSP/chorism_mut-like"/>
</dbReference>
<dbReference type="AlphaFoldDB" id="A0A9N8DXD7"/>
<name>A0A9N8DXD7_9STRA</name>
<dbReference type="OrthoDB" id="309640at2759"/>
<dbReference type="Proteomes" id="UP001153069">
    <property type="component" value="Unassembled WGS sequence"/>
</dbReference>
<feature type="domain" description="Endoribonuclease L-PSP/chorismate mutase-like" evidence="2">
    <location>
        <begin position="62"/>
        <end position="198"/>
    </location>
</feature>
<comment type="caution">
    <text evidence="3">The sequence shown here is derived from an EMBL/GenBank/DDBJ whole genome shotgun (WGS) entry which is preliminary data.</text>
</comment>
<keyword evidence="1" id="KW-0732">Signal</keyword>
<evidence type="ECO:0000259" key="2">
    <source>
        <dbReference type="Pfam" id="PF14588"/>
    </source>
</evidence>
<dbReference type="Gene3D" id="3.30.1330.40">
    <property type="entry name" value="RutC-like"/>
    <property type="match status" value="1"/>
</dbReference>
<dbReference type="CDD" id="cd02199">
    <property type="entry name" value="YjgF_YER057c_UK114_like_1"/>
    <property type="match status" value="1"/>
</dbReference>
<dbReference type="PANTHER" id="PTHR43760:SF1">
    <property type="entry name" value="ENDORIBONUCLEASE L-PSP_CHORISMATE MUTASE-LIKE DOMAIN-CONTAINING PROTEIN"/>
    <property type="match status" value="1"/>
</dbReference>
<evidence type="ECO:0000313" key="4">
    <source>
        <dbReference type="Proteomes" id="UP001153069"/>
    </source>
</evidence>
<dbReference type="Pfam" id="PF14588">
    <property type="entry name" value="YjgF_endoribonc"/>
    <property type="match status" value="1"/>
</dbReference>
<gene>
    <name evidence="3" type="ORF">SEMRO_344_G122290.1</name>
</gene>
<dbReference type="PANTHER" id="PTHR43760">
    <property type="entry name" value="ENDORIBONUCLEASE-RELATED"/>
    <property type="match status" value="1"/>
</dbReference>
<dbReference type="SUPFAM" id="SSF55298">
    <property type="entry name" value="YjgF-like"/>
    <property type="match status" value="1"/>
</dbReference>
<keyword evidence="4" id="KW-1185">Reference proteome</keyword>
<protein>
    <submittedName>
        <fullName evidence="3">Endoribonuclease L-PSP</fullName>
    </submittedName>
</protein>
<proteinExistence type="predicted"/>
<evidence type="ECO:0000256" key="1">
    <source>
        <dbReference type="SAM" id="SignalP"/>
    </source>
</evidence>
<evidence type="ECO:0000313" key="3">
    <source>
        <dbReference type="EMBL" id="CAB9508370.1"/>
    </source>
</evidence>
<accession>A0A9N8DXD7</accession>
<dbReference type="EMBL" id="CAICTM010000343">
    <property type="protein sequence ID" value="CAB9508370.1"/>
    <property type="molecule type" value="Genomic_DNA"/>
</dbReference>